<evidence type="ECO:0000256" key="3">
    <source>
        <dbReference type="SAM" id="MobiDB-lite"/>
    </source>
</evidence>
<name>A0AB34KLU5_9PEZI</name>
<dbReference type="GO" id="GO:0016831">
    <property type="term" value="F:carboxy-lyase activity"/>
    <property type="evidence" value="ECO:0007669"/>
    <property type="project" value="TreeGrafter"/>
</dbReference>
<dbReference type="Pfam" id="PF00172">
    <property type="entry name" value="Zn_clus"/>
    <property type="match status" value="1"/>
</dbReference>
<dbReference type="EMBL" id="JAAQHG020000016">
    <property type="protein sequence ID" value="KAL1586032.1"/>
    <property type="molecule type" value="Genomic_DNA"/>
</dbReference>
<dbReference type="PANTHER" id="PTHR43374:SF1">
    <property type="entry name" value="FLAVIN PRENYLTRANSFERASE PAD1, MITOCHONDRIAL"/>
    <property type="match status" value="1"/>
</dbReference>
<dbReference type="InterPro" id="IPR036864">
    <property type="entry name" value="Zn2-C6_fun-type_DNA-bd_sf"/>
</dbReference>
<dbReference type="PANTHER" id="PTHR43374">
    <property type="entry name" value="FLAVIN PRENYLTRANSFERASE"/>
    <property type="match status" value="1"/>
</dbReference>
<keyword evidence="1" id="KW-0479">Metal-binding</keyword>
<dbReference type="Pfam" id="PF04082">
    <property type="entry name" value="Fungal_trans"/>
    <property type="match status" value="1"/>
</dbReference>
<dbReference type="GO" id="GO:0006351">
    <property type="term" value="P:DNA-templated transcription"/>
    <property type="evidence" value="ECO:0007669"/>
    <property type="project" value="InterPro"/>
</dbReference>
<evidence type="ECO:0000313" key="5">
    <source>
        <dbReference type="EMBL" id="KAL1586032.1"/>
    </source>
</evidence>
<sequence>MSSNFSLDPSLYDDNADTKPQQHPPQGLDGYQHAPMASHQHQPPPPQQQQQQQPSMNVPAAVQEGAMPPQSDVDEFLRKKRKAREHKACYPCRQRKVKCDLSRPCQTCRDRDHPELCSYHPPNKRQNAEQPAPPVPMPRSEDGYQVSGGPAPAAGNVTLSQAQFDMLCNKLHGLENSITELRNEISRNSQGRASGDLHDPKMYAPRVDEAQANGQPLNGEAKAPQVFQRHAAKHGIHAKNEQGQTVHFGAGSIPAFLISMRNGGNTDLSEAQEVLGKSILPMFGLDNESATYPFVDLWGLPHGSLARAQELAKALPTDSQCLSFFRYYRDMAFVIYPGLAQLELFEEDLNQFLVVRAAQDPAGEGVSEQEIYGQDFHWLGLLFAVLASGAQSSQMQRKERELTSQVYICCAMECLRIVNFLSQVKLETVQTLLIIQNVLTNNMNAATAWAMHGLTIRLAQGLGIHQPCPPGIPTELVYPRSKLWWGVVWQDSLLSIIYDRASGPTTATQTMMPMPMHYGPISEYHKTMYPLVQVGLEIVRDRERINEMTPHELHEKIAMHRETISQLMRDSAEYLRDSRKCTSPQQTLEHWALYLHTSYSLSELFRPAISTRYASRELVATYKPLCVENLINTVEAFLGLNNITAYARQSWAAIHRGLGSALLLGILGEHTRNDRARHLLSRFINAIHDITTNIDPQEIAAPLQRGISALRRLNIQEVPGGARYETRLDDAGVALDADGSLKLEHGHPIYHTPNSEFPCPNDEHSPYSVLNTILWGANQPMAHGLQASL</sequence>
<dbReference type="CDD" id="cd12148">
    <property type="entry name" value="fungal_TF_MHR"/>
    <property type="match status" value="1"/>
</dbReference>
<organism evidence="5 6">
    <name type="scientific">Cladosporium halotolerans</name>
    <dbReference type="NCBI Taxonomy" id="1052096"/>
    <lineage>
        <taxon>Eukaryota</taxon>
        <taxon>Fungi</taxon>
        <taxon>Dikarya</taxon>
        <taxon>Ascomycota</taxon>
        <taxon>Pezizomycotina</taxon>
        <taxon>Dothideomycetes</taxon>
        <taxon>Dothideomycetidae</taxon>
        <taxon>Cladosporiales</taxon>
        <taxon>Cladosporiaceae</taxon>
        <taxon>Cladosporium</taxon>
    </lineage>
</organism>
<dbReference type="Proteomes" id="UP000803884">
    <property type="component" value="Unassembled WGS sequence"/>
</dbReference>
<feature type="region of interest" description="Disordered" evidence="3">
    <location>
        <begin position="119"/>
        <end position="138"/>
    </location>
</feature>
<evidence type="ECO:0000259" key="4">
    <source>
        <dbReference type="PROSITE" id="PS50048"/>
    </source>
</evidence>
<keyword evidence="2" id="KW-0539">Nucleus</keyword>
<feature type="domain" description="Zn(2)-C6 fungal-type" evidence="4">
    <location>
        <begin position="88"/>
        <end position="119"/>
    </location>
</feature>
<evidence type="ECO:0000256" key="2">
    <source>
        <dbReference type="ARBA" id="ARBA00023242"/>
    </source>
</evidence>
<dbReference type="GO" id="GO:0008270">
    <property type="term" value="F:zinc ion binding"/>
    <property type="evidence" value="ECO:0007669"/>
    <property type="project" value="InterPro"/>
</dbReference>
<proteinExistence type="predicted"/>
<accession>A0AB34KLU5</accession>
<dbReference type="GO" id="GO:0003677">
    <property type="term" value="F:DNA binding"/>
    <property type="evidence" value="ECO:0007669"/>
    <property type="project" value="InterPro"/>
</dbReference>
<dbReference type="InterPro" id="IPR007219">
    <property type="entry name" value="XnlR_reg_dom"/>
</dbReference>
<dbReference type="PROSITE" id="PS00463">
    <property type="entry name" value="ZN2_CY6_FUNGAL_1"/>
    <property type="match status" value="1"/>
</dbReference>
<comment type="caution">
    <text evidence="5">The sequence shown here is derived from an EMBL/GenBank/DDBJ whole genome shotgun (WGS) entry which is preliminary data.</text>
</comment>
<feature type="region of interest" description="Disordered" evidence="3">
    <location>
        <begin position="1"/>
        <end position="79"/>
    </location>
</feature>
<dbReference type="CDD" id="cd00067">
    <property type="entry name" value="GAL4"/>
    <property type="match status" value="1"/>
</dbReference>
<evidence type="ECO:0000313" key="6">
    <source>
        <dbReference type="Proteomes" id="UP000803884"/>
    </source>
</evidence>
<dbReference type="GeneID" id="96006232"/>
<feature type="compositionally biased region" description="Low complexity" evidence="3">
    <location>
        <begin position="32"/>
        <end position="41"/>
    </location>
</feature>
<gene>
    <name evidence="5" type="ORF">WHR41_04788</name>
</gene>
<dbReference type="AlphaFoldDB" id="A0AB34KLU5"/>
<dbReference type="RefSeq" id="XP_069229137.1">
    <property type="nucleotide sequence ID" value="XM_069373394.1"/>
</dbReference>
<dbReference type="GO" id="GO:0000981">
    <property type="term" value="F:DNA-binding transcription factor activity, RNA polymerase II-specific"/>
    <property type="evidence" value="ECO:0007669"/>
    <property type="project" value="InterPro"/>
</dbReference>
<dbReference type="PROSITE" id="PS50048">
    <property type="entry name" value="ZN2_CY6_FUNGAL_2"/>
    <property type="match status" value="1"/>
</dbReference>
<evidence type="ECO:0000256" key="1">
    <source>
        <dbReference type="ARBA" id="ARBA00022723"/>
    </source>
</evidence>
<dbReference type="InterPro" id="IPR004507">
    <property type="entry name" value="UbiX-like"/>
</dbReference>
<dbReference type="InterPro" id="IPR001138">
    <property type="entry name" value="Zn2Cys6_DnaBD"/>
</dbReference>
<dbReference type="SMART" id="SM00066">
    <property type="entry name" value="GAL4"/>
    <property type="match status" value="1"/>
</dbReference>
<dbReference type="Gene3D" id="4.10.240.10">
    <property type="entry name" value="Zn(2)-C6 fungal-type DNA-binding domain"/>
    <property type="match status" value="1"/>
</dbReference>
<dbReference type="SMART" id="SM00906">
    <property type="entry name" value="Fungal_trans"/>
    <property type="match status" value="1"/>
</dbReference>
<dbReference type="SUPFAM" id="SSF57701">
    <property type="entry name" value="Zn2/Cys6 DNA-binding domain"/>
    <property type="match status" value="1"/>
</dbReference>
<keyword evidence="6" id="KW-1185">Reference proteome</keyword>
<reference evidence="5 6" key="1">
    <citation type="journal article" date="2020" name="Microbiol. Resour. Announc.">
        <title>Draft Genome Sequence of a Cladosporium Species Isolated from the Mesophotic Ascidian Didemnum maculosum.</title>
        <authorList>
            <person name="Gioti A."/>
            <person name="Siaperas R."/>
            <person name="Nikolaivits E."/>
            <person name="Le Goff G."/>
            <person name="Ouazzani J."/>
            <person name="Kotoulas G."/>
            <person name="Topakas E."/>
        </authorList>
    </citation>
    <scope>NUCLEOTIDE SEQUENCE [LARGE SCALE GENOMIC DNA]</scope>
    <source>
        <strain evidence="5 6">TM138-S3</strain>
    </source>
</reference>
<protein>
    <recommendedName>
        <fullName evidence="4">Zn(2)-C6 fungal-type domain-containing protein</fullName>
    </recommendedName>
</protein>